<keyword evidence="3" id="KW-0762">Sugar transport</keyword>
<keyword evidence="7" id="KW-1278">Translocase</keyword>
<dbReference type="GO" id="GO:0005524">
    <property type="term" value="F:ATP binding"/>
    <property type="evidence" value="ECO:0007669"/>
    <property type="project" value="UniProtKB-KW"/>
</dbReference>
<protein>
    <submittedName>
        <fullName evidence="10">ABC transporter related protein</fullName>
    </submittedName>
</protein>
<dbReference type="OrthoDB" id="7757085at2"/>
<keyword evidence="8" id="KW-0472">Membrane</keyword>
<keyword evidence="2" id="KW-1003">Cell membrane</keyword>
<dbReference type="PROSITE" id="PS00211">
    <property type="entry name" value="ABC_TRANSPORTER_1"/>
    <property type="match status" value="1"/>
</dbReference>
<dbReference type="Gene3D" id="3.40.50.300">
    <property type="entry name" value="P-loop containing nucleotide triphosphate hydrolases"/>
    <property type="match status" value="2"/>
</dbReference>
<feature type="domain" description="ABC transporter" evidence="9">
    <location>
        <begin position="11"/>
        <end position="256"/>
    </location>
</feature>
<dbReference type="Pfam" id="PF00005">
    <property type="entry name" value="ABC_tran"/>
    <property type="match status" value="2"/>
</dbReference>
<dbReference type="InterPro" id="IPR017871">
    <property type="entry name" value="ABC_transporter-like_CS"/>
</dbReference>
<evidence type="ECO:0000256" key="7">
    <source>
        <dbReference type="ARBA" id="ARBA00022967"/>
    </source>
</evidence>
<dbReference type="InterPro" id="IPR027417">
    <property type="entry name" value="P-loop_NTPase"/>
</dbReference>
<dbReference type="STRING" id="228230.RMCC_5302"/>
<reference evidence="11" key="1">
    <citation type="journal article" date="2016" name="Genome Announc.">
        <title>Draft Genome Sequences of Five Rapidly Growing Mycobacterium Species, M. thermoresistibile, M. fortuitum subsp. acetamidolyticum, M. canariasense, M. brisbanense, and M. novocastrense.</title>
        <authorList>
            <person name="Katahira K."/>
            <person name="Ogura Y."/>
            <person name="Gotoh Y."/>
            <person name="Hayashi T."/>
        </authorList>
    </citation>
    <scope>NUCLEOTIDE SEQUENCE [LARGE SCALE GENOMIC DNA]</scope>
    <source>
        <strain evidence="11">JCM15298</strain>
    </source>
</reference>
<proteinExistence type="predicted"/>
<evidence type="ECO:0000256" key="3">
    <source>
        <dbReference type="ARBA" id="ARBA00022597"/>
    </source>
</evidence>
<evidence type="ECO:0000313" key="10">
    <source>
        <dbReference type="EMBL" id="GAS98337.1"/>
    </source>
</evidence>
<dbReference type="SUPFAM" id="SSF52540">
    <property type="entry name" value="P-loop containing nucleoside triphosphate hydrolases"/>
    <property type="match status" value="2"/>
</dbReference>
<evidence type="ECO:0000256" key="1">
    <source>
        <dbReference type="ARBA" id="ARBA00022448"/>
    </source>
</evidence>
<dbReference type="EMBL" id="BCSY01000081">
    <property type="protein sequence ID" value="GAS98337.1"/>
    <property type="molecule type" value="Genomic_DNA"/>
</dbReference>
<evidence type="ECO:0000259" key="9">
    <source>
        <dbReference type="PROSITE" id="PS50893"/>
    </source>
</evidence>
<dbReference type="PANTHER" id="PTHR43790">
    <property type="entry name" value="CARBOHYDRATE TRANSPORT ATP-BINDING PROTEIN MG119-RELATED"/>
    <property type="match status" value="1"/>
</dbReference>
<feature type="domain" description="ABC transporter" evidence="9">
    <location>
        <begin position="268"/>
        <end position="511"/>
    </location>
</feature>
<dbReference type="AlphaFoldDB" id="A0A100WHE6"/>
<evidence type="ECO:0000256" key="6">
    <source>
        <dbReference type="ARBA" id="ARBA00022840"/>
    </source>
</evidence>
<sequence>MQVPHPETPAIRIRNLQKTYPGGNALTGVSFDVQRGTVHGLVGGNGCGKSTLVKSIAGVQSADPGGTVEVNGMRIPTDQLGAAWARTAGLRFVHQNPGIFPELSVADNIALGDEFPARLGIVRRGALRERAQRLLDRFEIDATPDTKMEQLRLADQTMVAIARALQDHMDGRSRIAAVVLDEPTAALPRHEVATLLDAMRTITASGVAVIYISHRLDEVLDVCNAITVLRDGEHVVTRSTDGLTESELVSLIVGRPLDAMYPDTPGVTSSAPVALRLEHVNAPAVHDVSFTLRAGEIVGIAGLLGAGRSELLQCLFGMNPATSGSITVGERRVSIGSVRTAMESGIAYVPEHRETDAAFLDLSVRENLSAADVTRFSSAGILRRNRERRAAAESIEAYGVKTAGDSALMSSLSGGNQQKVVLARWMRRHPTVLLLDEPTQGVDVGARADAYRLITDAVADGAAAILVSSDFEELADMSDRVLILSGGRITGEVGGAEIDSGFLAEKVFSAKELQS</sequence>
<dbReference type="PANTHER" id="PTHR43790:SF3">
    <property type="entry name" value="D-ALLOSE IMPORT ATP-BINDING PROTEIN ALSA-RELATED"/>
    <property type="match status" value="1"/>
</dbReference>
<dbReference type="PROSITE" id="PS50893">
    <property type="entry name" value="ABC_TRANSPORTER_2"/>
    <property type="match status" value="2"/>
</dbReference>
<dbReference type="CDD" id="cd03215">
    <property type="entry name" value="ABC_Carb_Monos_II"/>
    <property type="match status" value="1"/>
</dbReference>
<keyword evidence="4" id="KW-0677">Repeat</keyword>
<evidence type="ECO:0000256" key="5">
    <source>
        <dbReference type="ARBA" id="ARBA00022741"/>
    </source>
</evidence>
<dbReference type="SMART" id="SM00382">
    <property type="entry name" value="AAA"/>
    <property type="match status" value="2"/>
</dbReference>
<accession>A0A100WHE6</accession>
<evidence type="ECO:0000256" key="2">
    <source>
        <dbReference type="ARBA" id="ARBA00022475"/>
    </source>
</evidence>
<dbReference type="InterPro" id="IPR050107">
    <property type="entry name" value="ABC_carbohydrate_import_ATPase"/>
</dbReference>
<keyword evidence="6" id="KW-0067">ATP-binding</keyword>
<name>A0A100WHE6_MYCCR</name>
<keyword evidence="11" id="KW-1185">Reference proteome</keyword>
<reference evidence="11" key="2">
    <citation type="submission" date="2016-02" db="EMBL/GenBank/DDBJ databases">
        <title>Draft genome sequence of five rapidly growing Mycobacterium species.</title>
        <authorList>
            <person name="Katahira K."/>
            <person name="Gotou Y."/>
            <person name="Iida K."/>
            <person name="Ogura Y."/>
            <person name="Hayashi T."/>
        </authorList>
    </citation>
    <scope>NUCLEOTIDE SEQUENCE [LARGE SCALE GENOMIC DNA]</scope>
    <source>
        <strain evidence="11">JCM15298</strain>
    </source>
</reference>
<evidence type="ECO:0000256" key="4">
    <source>
        <dbReference type="ARBA" id="ARBA00022737"/>
    </source>
</evidence>
<keyword evidence="5" id="KW-0547">Nucleotide-binding</keyword>
<comment type="caution">
    <text evidence="10">The sequence shown here is derived from an EMBL/GenBank/DDBJ whole genome shotgun (WGS) entry which is preliminary data.</text>
</comment>
<dbReference type="GO" id="GO:0016887">
    <property type="term" value="F:ATP hydrolysis activity"/>
    <property type="evidence" value="ECO:0007669"/>
    <property type="project" value="InterPro"/>
</dbReference>
<dbReference type="InterPro" id="IPR003439">
    <property type="entry name" value="ABC_transporter-like_ATP-bd"/>
</dbReference>
<dbReference type="CDD" id="cd03216">
    <property type="entry name" value="ABC_Carb_Monos_I"/>
    <property type="match status" value="1"/>
</dbReference>
<keyword evidence="1" id="KW-0813">Transport</keyword>
<gene>
    <name evidence="10" type="ORF">RMCC_5302</name>
</gene>
<organism evidence="10 11">
    <name type="scientific">Mycolicibacterium canariasense</name>
    <name type="common">Mycobacterium canariasense</name>
    <dbReference type="NCBI Taxonomy" id="228230"/>
    <lineage>
        <taxon>Bacteria</taxon>
        <taxon>Bacillati</taxon>
        <taxon>Actinomycetota</taxon>
        <taxon>Actinomycetes</taxon>
        <taxon>Mycobacteriales</taxon>
        <taxon>Mycobacteriaceae</taxon>
        <taxon>Mycolicibacterium</taxon>
    </lineage>
</organism>
<evidence type="ECO:0000313" key="11">
    <source>
        <dbReference type="Proteomes" id="UP000069443"/>
    </source>
</evidence>
<evidence type="ECO:0000256" key="8">
    <source>
        <dbReference type="ARBA" id="ARBA00023136"/>
    </source>
</evidence>
<dbReference type="Proteomes" id="UP000069443">
    <property type="component" value="Unassembled WGS sequence"/>
</dbReference>
<dbReference type="InterPro" id="IPR003593">
    <property type="entry name" value="AAA+_ATPase"/>
</dbReference>